<name>A0A0N9PVQ0_9VIRU</name>
<dbReference type="EMBL" id="KT428292">
    <property type="protein sequence ID" value="ALH06973.1"/>
    <property type="molecule type" value="Genomic_DNA"/>
</dbReference>
<protein>
    <submittedName>
        <fullName evidence="1">Uncharacterized protein</fullName>
    </submittedName>
</protein>
<proteinExistence type="predicted"/>
<reference evidence="1" key="1">
    <citation type="journal article" date="2015" name="Genome Announc.">
        <title>Complete Genome Sequence of a New Member of the Marseilleviridae Recovered from the Brackish Submarine Spring in the Cassis Port-Miou Calanque, France.</title>
        <authorList>
            <person name="Doutre G."/>
            <person name="Arfib B."/>
            <person name="Rochette P."/>
            <person name="Claverie J.M."/>
            <person name="Bonin P."/>
            <person name="Abergel C."/>
        </authorList>
    </citation>
    <scope>NUCLEOTIDE SEQUENCE [LARGE SCALE GENOMIC DNA]</scope>
    <source>
        <strain evidence="1">1</strain>
    </source>
</reference>
<organism evidence="1 2">
    <name type="scientific">Port-miou virus</name>
    <dbReference type="NCBI Taxonomy" id="1733873"/>
    <lineage>
        <taxon>Viruses</taxon>
        <taxon>Varidnaviria</taxon>
        <taxon>Bamfordvirae</taxon>
        <taxon>Nucleocytoviricota</taxon>
        <taxon>Megaviricetes</taxon>
        <taxon>Pimascovirales</taxon>
        <taxon>Pimascovirales incertae sedis</taxon>
        <taxon>Marseilleviridae</taxon>
        <taxon>Losannavirus</taxon>
        <taxon>Losannavirus lausannense</taxon>
        <taxon>Lausannevirus</taxon>
    </lineage>
</organism>
<evidence type="ECO:0000313" key="1">
    <source>
        <dbReference type="EMBL" id="ALH06973.1"/>
    </source>
</evidence>
<sequence>MYIFSIQHHKNIFPDRTKIFPKSPWRRREKTRFCHHFGRHRRPFWLNFTLEKDTPHPNFLISTFRKT</sequence>
<evidence type="ECO:0000313" key="2">
    <source>
        <dbReference type="Proteomes" id="UP000319438"/>
    </source>
</evidence>
<dbReference type="Proteomes" id="UP000319438">
    <property type="component" value="Segment"/>
</dbReference>
<gene>
    <name evidence="1" type="ORF">PMV_275</name>
</gene>
<accession>A0A0N9PVQ0</accession>